<evidence type="ECO:0000313" key="1">
    <source>
        <dbReference type="EMBL" id="CAG6527560.1"/>
    </source>
</evidence>
<accession>A0A8D8MGK6</accession>
<proteinExistence type="predicted"/>
<dbReference type="EMBL" id="HBUE01301717">
    <property type="protein sequence ID" value="CAG6579281.1"/>
    <property type="molecule type" value="Transcribed_RNA"/>
</dbReference>
<organism evidence="1">
    <name type="scientific">Culex pipiens</name>
    <name type="common">House mosquito</name>
    <dbReference type="NCBI Taxonomy" id="7175"/>
    <lineage>
        <taxon>Eukaryota</taxon>
        <taxon>Metazoa</taxon>
        <taxon>Ecdysozoa</taxon>
        <taxon>Arthropoda</taxon>
        <taxon>Hexapoda</taxon>
        <taxon>Insecta</taxon>
        <taxon>Pterygota</taxon>
        <taxon>Neoptera</taxon>
        <taxon>Endopterygota</taxon>
        <taxon>Diptera</taxon>
        <taxon>Nematocera</taxon>
        <taxon>Culicoidea</taxon>
        <taxon>Culicidae</taxon>
        <taxon>Culicinae</taxon>
        <taxon>Culicini</taxon>
        <taxon>Culex</taxon>
        <taxon>Culex</taxon>
    </lineage>
</organism>
<name>A0A8D8MGK6_CULPI</name>
<dbReference type="AlphaFoldDB" id="A0A8D8MGK6"/>
<dbReference type="EMBL" id="HBUE01195721">
    <property type="protein sequence ID" value="CAG6527559.1"/>
    <property type="molecule type" value="Transcribed_RNA"/>
</dbReference>
<dbReference type="EMBL" id="HBUE01301719">
    <property type="protein sequence ID" value="CAG6579282.1"/>
    <property type="molecule type" value="Transcribed_RNA"/>
</dbReference>
<dbReference type="EMBL" id="HBUE01195723">
    <property type="protein sequence ID" value="CAG6527560.1"/>
    <property type="molecule type" value="Transcribed_RNA"/>
</dbReference>
<sequence length="261" mass="30383">MLGQKPHRKGRRMGDQKTHRLINFPGKDRSLFIGIVHCTTPNVQEVTGRIQIELVDRHLNSNPFGNVELLITFINNIRIRLRIPRRYKFNLLGMLLLISRKLGLQSLSVRYVVNLRRLDQLHRVVVQQLLIRLFHQVILPRIFHNVLIVIINHTLNRPDNHTIAIPHSQRRQRIFPHQHHGHILHRVVLPFGNLRHLERVIVIIVVVILRVPIHGLLRVHPGRTVDVVIDQGRCHCFGDHGFVLVTATFVQLAADDRHQCD</sequence>
<reference evidence="1" key="1">
    <citation type="submission" date="2021-05" db="EMBL/GenBank/DDBJ databases">
        <authorList>
            <person name="Alioto T."/>
            <person name="Alioto T."/>
            <person name="Gomez Garrido J."/>
        </authorList>
    </citation>
    <scope>NUCLEOTIDE SEQUENCE</scope>
</reference>
<protein>
    <submittedName>
        <fullName evidence="1">(northern house mosquito) hypothetical protein</fullName>
    </submittedName>
</protein>